<dbReference type="Pfam" id="PF00295">
    <property type="entry name" value="Glyco_hydro_28"/>
    <property type="match status" value="1"/>
</dbReference>
<dbReference type="SMART" id="SM00710">
    <property type="entry name" value="PbH1"/>
    <property type="match status" value="5"/>
</dbReference>
<organism evidence="10 11">
    <name type="scientific">Cohnella herbarum</name>
    <dbReference type="NCBI Taxonomy" id="2728023"/>
    <lineage>
        <taxon>Bacteria</taxon>
        <taxon>Bacillati</taxon>
        <taxon>Bacillota</taxon>
        <taxon>Bacilli</taxon>
        <taxon>Bacillales</taxon>
        <taxon>Paenibacillaceae</taxon>
        <taxon>Cohnella</taxon>
    </lineage>
</organism>
<evidence type="ECO:0000256" key="3">
    <source>
        <dbReference type="ARBA" id="ARBA00022801"/>
    </source>
</evidence>
<accession>A0A7Z2ZMF5</accession>
<dbReference type="InterPro" id="IPR012334">
    <property type="entry name" value="Pectin_lyas_fold"/>
</dbReference>
<evidence type="ECO:0000256" key="1">
    <source>
        <dbReference type="ARBA" id="ARBA00008834"/>
    </source>
</evidence>
<comment type="function">
    <text evidence="8">Pectinolytic enzyme involved in the degradation of xylogalacturonan (xga), a galacturonan backbone heavily substituted with xylose, and which is one important component of the hairy regions of pectin. Activity requires a galacturonic acid backbone substituted with xylose.</text>
</comment>
<keyword evidence="6 9" id="KW-0326">Glycosidase</keyword>
<evidence type="ECO:0000256" key="9">
    <source>
        <dbReference type="RuleBase" id="RU361169"/>
    </source>
</evidence>
<evidence type="ECO:0000313" key="11">
    <source>
        <dbReference type="Proteomes" id="UP000502248"/>
    </source>
</evidence>
<proteinExistence type="inferred from homology"/>
<dbReference type="GO" id="GO:0004650">
    <property type="term" value="F:polygalacturonase activity"/>
    <property type="evidence" value="ECO:0007669"/>
    <property type="project" value="InterPro"/>
</dbReference>
<protein>
    <recommendedName>
        <fullName evidence="12">Glycosyl hydrolase family 28</fullName>
    </recommendedName>
</protein>
<dbReference type="EMBL" id="CP051680">
    <property type="protein sequence ID" value="QJD84919.1"/>
    <property type="molecule type" value="Genomic_DNA"/>
</dbReference>
<dbReference type="AlphaFoldDB" id="A0A7Z2ZMF5"/>
<evidence type="ECO:0000256" key="4">
    <source>
        <dbReference type="ARBA" id="ARBA00023180"/>
    </source>
</evidence>
<dbReference type="InterPro" id="IPR000743">
    <property type="entry name" value="Glyco_hydro_28"/>
</dbReference>
<dbReference type="Gene3D" id="2.160.20.10">
    <property type="entry name" value="Single-stranded right-handed beta-helix, Pectin lyase-like"/>
    <property type="match status" value="1"/>
</dbReference>
<comment type="similarity">
    <text evidence="1 9">Belongs to the glycosyl hydrolase 28 family.</text>
</comment>
<name>A0A7Z2ZMF5_9BACL</name>
<keyword evidence="7" id="KW-0624">Polysaccharide degradation</keyword>
<dbReference type="PANTHER" id="PTHR31736:SF9">
    <property type="entry name" value="ENDO-XYLOGALACTURONAN HYDROLASE A-RELATED"/>
    <property type="match status" value="1"/>
</dbReference>
<evidence type="ECO:0000256" key="6">
    <source>
        <dbReference type="ARBA" id="ARBA00023295"/>
    </source>
</evidence>
<evidence type="ECO:0000256" key="8">
    <source>
        <dbReference type="ARBA" id="ARBA00037278"/>
    </source>
</evidence>
<keyword evidence="5" id="KW-0119">Carbohydrate metabolism</keyword>
<gene>
    <name evidence="10" type="ORF">HH215_18200</name>
</gene>
<keyword evidence="4" id="KW-0325">Glycoprotein</keyword>
<evidence type="ECO:0008006" key="12">
    <source>
        <dbReference type="Google" id="ProtNLM"/>
    </source>
</evidence>
<reference evidence="10 11" key="1">
    <citation type="submission" date="2020-04" db="EMBL/GenBank/DDBJ databases">
        <title>Genome sequencing of novel species.</title>
        <authorList>
            <person name="Heo J."/>
            <person name="Kim S.-J."/>
            <person name="Kim J.-S."/>
            <person name="Hong S.-B."/>
            <person name="Kwon S.-W."/>
        </authorList>
    </citation>
    <scope>NUCLEOTIDE SEQUENCE [LARGE SCALE GENOMIC DNA]</scope>
    <source>
        <strain evidence="10 11">MFER-1</strain>
    </source>
</reference>
<keyword evidence="2" id="KW-0677">Repeat</keyword>
<dbReference type="InterPro" id="IPR011050">
    <property type="entry name" value="Pectin_lyase_fold/virulence"/>
</dbReference>
<evidence type="ECO:0000256" key="2">
    <source>
        <dbReference type="ARBA" id="ARBA00022737"/>
    </source>
</evidence>
<evidence type="ECO:0000256" key="7">
    <source>
        <dbReference type="ARBA" id="ARBA00023326"/>
    </source>
</evidence>
<evidence type="ECO:0000313" key="10">
    <source>
        <dbReference type="EMBL" id="QJD84919.1"/>
    </source>
</evidence>
<keyword evidence="3 9" id="KW-0378">Hydrolase</keyword>
<keyword evidence="11" id="KW-1185">Reference proteome</keyword>
<dbReference type="InterPro" id="IPR006626">
    <property type="entry name" value="PbH1"/>
</dbReference>
<dbReference type="GO" id="GO:0000272">
    <property type="term" value="P:polysaccharide catabolic process"/>
    <property type="evidence" value="ECO:0007669"/>
    <property type="project" value="UniProtKB-KW"/>
</dbReference>
<dbReference type="Proteomes" id="UP000502248">
    <property type="component" value="Chromosome"/>
</dbReference>
<dbReference type="PANTHER" id="PTHR31736">
    <property type="match status" value="1"/>
</dbReference>
<sequence length="507" mass="56410">MRVHNDQKDSRDSTLYEIDSALIRIYPAPAEIRFAANEQRLRLQGEDAFGADPDGLVLSRDWQLSVGGHDIPVYAAPVTSGGPISFASLDYVSESGAITLVARSSGAVQSAIVRPLSLGLLPEIEEQAIRIPIDGPCKLILETNDGRERPLFLTVHAPEKDVPEAGDPNVVYYGPGLHEVDKLELTKGQTLYIAGGAVLRVFVPEDELPIVESDWAKQKVYQDFIVAERTEDIRIRGRGIIDLSMLNWHARKATFIDECSNVHIEGLTMVGTSHWTVHLSKSNDCTIKDLTLIGYRENSDGIDIVNCQRISVENCLIRTGDDAVVVKAMAAPPAIGGREITVRRCTVWNDKVRCFGITGETRTDIQDVVFEDCDIVHSLATWTEEVGSLCIVVGDSGTIERVRFENIRIEDEMQYVMVCLIFKDRWSVDKEPGHIRNIVFRNIRIPEGVPSLFHGSDAGHIVDNVRIEGLYAGGRPIKRMEDASFRLNDFVNEIRLIGNSEYPYNEA</sequence>
<dbReference type="RefSeq" id="WP_169281195.1">
    <property type="nucleotide sequence ID" value="NZ_CP051680.1"/>
</dbReference>
<evidence type="ECO:0000256" key="5">
    <source>
        <dbReference type="ARBA" id="ARBA00023277"/>
    </source>
</evidence>
<dbReference type="KEGG" id="cheb:HH215_18200"/>
<dbReference type="SUPFAM" id="SSF51126">
    <property type="entry name" value="Pectin lyase-like"/>
    <property type="match status" value="1"/>
</dbReference>